<feature type="compositionally biased region" description="Basic and acidic residues" evidence="1">
    <location>
        <begin position="74"/>
        <end position="86"/>
    </location>
</feature>
<organism evidence="2 3">
    <name type="scientific">Methylobacterium aquaticum</name>
    <dbReference type="NCBI Taxonomy" id="270351"/>
    <lineage>
        <taxon>Bacteria</taxon>
        <taxon>Pseudomonadati</taxon>
        <taxon>Pseudomonadota</taxon>
        <taxon>Alphaproteobacteria</taxon>
        <taxon>Hyphomicrobiales</taxon>
        <taxon>Methylobacteriaceae</taxon>
        <taxon>Methylobacterium</taxon>
    </lineage>
</organism>
<reference evidence="3" key="2">
    <citation type="submission" date="2015-01" db="EMBL/GenBank/DDBJ databases">
        <title>Complete genome sequence of Methylobacterium aquaticum strain 22A.</title>
        <authorList>
            <person name="Tani A."/>
            <person name="Ogura Y."/>
            <person name="Hayashi T."/>
        </authorList>
    </citation>
    <scope>NUCLEOTIDE SEQUENCE [LARGE SCALE GENOMIC DNA]</scope>
    <source>
        <strain evidence="3">MA-22A</strain>
    </source>
</reference>
<sequence>MATARDLQAREPDSATCLTGKHEAMLLDAVAGTGFDLWRLDSGGPMRSSHGVTQAQRPARHRRPDRRPAGLARTHPDAERLAHRTNLDTGAVFDGPLTAGVFTAGQGPPVDILSLR</sequence>
<feature type="region of interest" description="Disordered" evidence="1">
    <location>
        <begin position="97"/>
        <end position="116"/>
    </location>
</feature>
<accession>A0A0C6EVL3</accession>
<reference evidence="2 3" key="1">
    <citation type="journal article" date="2015" name="Genome Announc.">
        <title>Complete Genome Sequence of Methylobacterium aquaticum Strain 22A, Isolated from Racomitrium japonicum Moss.</title>
        <authorList>
            <person name="Tani A."/>
            <person name="Ogura Y."/>
            <person name="Hayashi T."/>
            <person name="Kimbara K."/>
        </authorList>
    </citation>
    <scope>NUCLEOTIDE SEQUENCE [LARGE SCALE GENOMIC DNA]</scope>
    <source>
        <strain evidence="2 3">MA-22A</strain>
    </source>
</reference>
<name>A0A0C6EVL3_9HYPH</name>
<feature type="region of interest" description="Disordered" evidence="1">
    <location>
        <begin position="42"/>
        <end position="87"/>
    </location>
</feature>
<dbReference type="AlphaFoldDB" id="A0A0C6EVL3"/>
<dbReference type="EMBL" id="AP014704">
    <property type="protein sequence ID" value="BAQ44086.1"/>
    <property type="molecule type" value="Genomic_DNA"/>
</dbReference>
<gene>
    <name evidence="2" type="ORF">Maq22A_c03190</name>
</gene>
<protein>
    <submittedName>
        <fullName evidence="2">Uncharacterized protein</fullName>
    </submittedName>
</protein>
<evidence type="ECO:0000313" key="3">
    <source>
        <dbReference type="Proteomes" id="UP000061432"/>
    </source>
</evidence>
<dbReference type="Proteomes" id="UP000061432">
    <property type="component" value="Chromosome"/>
</dbReference>
<evidence type="ECO:0000256" key="1">
    <source>
        <dbReference type="SAM" id="MobiDB-lite"/>
    </source>
</evidence>
<dbReference type="RefSeq" id="WP_060845651.1">
    <property type="nucleotide sequence ID" value="NZ_AP014704.1"/>
</dbReference>
<dbReference type="STRING" id="270351.Maq22A_c03190"/>
<evidence type="ECO:0000313" key="2">
    <source>
        <dbReference type="EMBL" id="BAQ44086.1"/>
    </source>
</evidence>
<dbReference type="KEGG" id="maqu:Maq22A_c03190"/>
<proteinExistence type="predicted"/>